<feature type="domain" description="YCII-related" evidence="2">
    <location>
        <begin position="23"/>
        <end position="88"/>
    </location>
</feature>
<sequence>MEKLQFLYQLKLIPSLLNQDNWTEKENSIIQHHFEVLQNLQEEGRLLLAGRTLNLDPIGIVILEVDTEEEAIELMNNDPAVKEGIMEAQLFPYRVALYKK</sequence>
<comment type="caution">
    <text evidence="3">The sequence shown here is derived from an EMBL/GenBank/DDBJ whole genome shotgun (WGS) entry which is preliminary data.</text>
</comment>
<accession>A0ABU8FA31</accession>
<gene>
    <name evidence="3" type="ORF">WAX74_19895</name>
</gene>
<evidence type="ECO:0000313" key="4">
    <source>
        <dbReference type="Proteomes" id="UP001364890"/>
    </source>
</evidence>
<evidence type="ECO:0000256" key="1">
    <source>
        <dbReference type="ARBA" id="ARBA00007689"/>
    </source>
</evidence>
<organism evidence="3 4">
    <name type="scientific">Psychrobacillus mangrovi</name>
    <dbReference type="NCBI Taxonomy" id="3117745"/>
    <lineage>
        <taxon>Bacteria</taxon>
        <taxon>Bacillati</taxon>
        <taxon>Bacillota</taxon>
        <taxon>Bacilli</taxon>
        <taxon>Bacillales</taxon>
        <taxon>Bacillaceae</taxon>
        <taxon>Psychrobacillus</taxon>
    </lineage>
</organism>
<dbReference type="InterPro" id="IPR011008">
    <property type="entry name" value="Dimeric_a/b-barrel"/>
</dbReference>
<evidence type="ECO:0000259" key="2">
    <source>
        <dbReference type="Pfam" id="PF03795"/>
    </source>
</evidence>
<protein>
    <submittedName>
        <fullName evidence="3">YciI family protein</fullName>
    </submittedName>
</protein>
<dbReference type="Proteomes" id="UP001364890">
    <property type="component" value="Unassembled WGS sequence"/>
</dbReference>
<dbReference type="RefSeq" id="WP_336499417.1">
    <property type="nucleotide sequence ID" value="NZ_JBAWSY010000030.1"/>
</dbReference>
<evidence type="ECO:0000313" key="3">
    <source>
        <dbReference type="EMBL" id="MEI4771869.1"/>
    </source>
</evidence>
<dbReference type="Gene3D" id="3.30.70.1060">
    <property type="entry name" value="Dimeric alpha+beta barrel"/>
    <property type="match status" value="1"/>
</dbReference>
<comment type="similarity">
    <text evidence="1">Belongs to the YciI family.</text>
</comment>
<name>A0ABU8FA31_9BACI</name>
<proteinExistence type="inferred from homology"/>
<dbReference type="Pfam" id="PF03795">
    <property type="entry name" value="YCII"/>
    <property type="match status" value="1"/>
</dbReference>
<dbReference type="SUPFAM" id="SSF54909">
    <property type="entry name" value="Dimeric alpha+beta barrel"/>
    <property type="match status" value="1"/>
</dbReference>
<dbReference type="InterPro" id="IPR005545">
    <property type="entry name" value="YCII"/>
</dbReference>
<reference evidence="3 4" key="1">
    <citation type="submission" date="2024-01" db="EMBL/GenBank/DDBJ databases">
        <title>Seven novel Bacillus-like species.</title>
        <authorList>
            <person name="Liu G."/>
        </authorList>
    </citation>
    <scope>NUCLEOTIDE SEQUENCE [LARGE SCALE GENOMIC DNA]</scope>
    <source>
        <strain evidence="3 4">FJAT-51614</strain>
    </source>
</reference>
<keyword evidence="4" id="KW-1185">Reference proteome</keyword>
<dbReference type="EMBL" id="JBAWSY010000030">
    <property type="protein sequence ID" value="MEI4771869.1"/>
    <property type="molecule type" value="Genomic_DNA"/>
</dbReference>